<evidence type="ECO:0000256" key="10">
    <source>
        <dbReference type="ARBA" id="ARBA00048109"/>
    </source>
</evidence>
<comment type="caution">
    <text evidence="14">The sequence shown here is derived from an EMBL/GenBank/DDBJ whole genome shotgun (WGS) entry which is preliminary data.</text>
</comment>
<dbReference type="Pfam" id="PF06974">
    <property type="entry name" value="WS_DGAT_C"/>
    <property type="match status" value="1"/>
</dbReference>
<comment type="similarity">
    <text evidence="3">Belongs to the long-chain O-acyltransferase family.</text>
</comment>
<comment type="catalytic activity">
    <reaction evidence="10">
        <text>an acyl-CoA + a 1,2-diacyl-sn-glycerol = a triacyl-sn-glycerol + CoA</text>
        <dbReference type="Rhea" id="RHEA:10868"/>
        <dbReference type="ChEBI" id="CHEBI:17815"/>
        <dbReference type="ChEBI" id="CHEBI:57287"/>
        <dbReference type="ChEBI" id="CHEBI:58342"/>
        <dbReference type="ChEBI" id="CHEBI:64615"/>
        <dbReference type="EC" id="2.3.1.20"/>
    </reaction>
</comment>
<evidence type="ECO:0000256" key="5">
    <source>
        <dbReference type="ARBA" id="ARBA00022516"/>
    </source>
</evidence>
<reference evidence="14 15" key="1">
    <citation type="submission" date="2024-08" db="EMBL/GenBank/DDBJ databases">
        <title>Mycobacterium servetensis sp. nov., a novel rapid-growing mycobacterial species recovered from a human patient in Zaragoza, Spain.</title>
        <authorList>
            <person name="Tristancho-Baro A.I."/>
            <person name="Buenestado-Serrano S."/>
            <person name="Garcia De Viedma D."/>
            <person name="Milagro-Beamonte A."/>
            <person name="Burillo N."/>
            <person name="Sanz S."/>
            <person name="Lopez-Calleja A.I."/>
            <person name="Penas-Utrilla D."/>
            <person name="Guardingo M."/>
            <person name="Garcia M.J."/>
            <person name="Vinuelas-Bayon J."/>
        </authorList>
    </citation>
    <scope>NUCLEOTIDE SEQUENCE [LARGE SCALE GENOMIC DNA]</scope>
    <source>
        <strain evidence="15">HUMS_12744610</strain>
    </source>
</reference>
<proteinExistence type="inferred from homology"/>
<dbReference type="InterPro" id="IPR045034">
    <property type="entry name" value="O-acyltransferase_WSD1-like"/>
</dbReference>
<keyword evidence="15" id="KW-1185">Reference proteome</keyword>
<keyword evidence="6" id="KW-0808">Transferase</keyword>
<evidence type="ECO:0000313" key="15">
    <source>
        <dbReference type="Proteomes" id="UP001564760"/>
    </source>
</evidence>
<feature type="domain" description="O-acyltransferase WSD1 C-terminal" evidence="13">
    <location>
        <begin position="274"/>
        <end position="406"/>
    </location>
</feature>
<evidence type="ECO:0000313" key="14">
    <source>
        <dbReference type="EMBL" id="MEY8017907.1"/>
    </source>
</evidence>
<feature type="compositionally biased region" description="Low complexity" evidence="11">
    <location>
        <begin position="428"/>
        <end position="444"/>
    </location>
</feature>
<evidence type="ECO:0000256" key="8">
    <source>
        <dbReference type="ARBA" id="ARBA00023098"/>
    </source>
</evidence>
<sequence>MAQLKALDTSYLTTSADRHAGLAVGAVAVVDGVPNHALLKSLLAERFQSLPRCSQALRPPPHGPGWVDPPRLELAHHVRRVAICRPGGDAELSAAIAFALERPLDPDRPPWECWVIEGLQGGKWAILMKVHHRLTGDNSPARLLTRLCDENDPAEFANHVVAEQLSPSQPAGHGWPHALWRASSAAGTVANALVGAVCPALRTPPGAATMRRYRTVRVPIADVDRVCRKFGVTADDVALAAITEGFRTVLLQRGEQPRADSLPTVVPTPSRAAMPVYLPVEHDDPVRRLRTVATRRKAGQPGAGIVESALKHLPTILRGNLLQLMDRLPQGDLVTLATSLPGPRRQLRLMGQTMERLLPIPPTAARLSTGVAVLGYGDELVFGITADYHAACDVRRLAAAIEVGMARLVALSEDSVVLFARDRRRTRGTGPAPAAPATMRRLGGAHAGAGRHRPPPP</sequence>
<evidence type="ECO:0000256" key="2">
    <source>
        <dbReference type="ARBA" id="ARBA00005189"/>
    </source>
</evidence>
<dbReference type="Proteomes" id="UP001564760">
    <property type="component" value="Unassembled WGS sequence"/>
</dbReference>
<dbReference type="EC" id="2.3.1.20" evidence="4"/>
<name>A0ABV4C7P5_9MYCO</name>
<dbReference type="PANTHER" id="PTHR31650:SF1">
    <property type="entry name" value="WAX ESTER SYNTHASE_DIACYLGLYCEROL ACYLTRANSFERASE 4-RELATED"/>
    <property type="match status" value="1"/>
</dbReference>
<evidence type="ECO:0000256" key="11">
    <source>
        <dbReference type="SAM" id="MobiDB-lite"/>
    </source>
</evidence>
<keyword evidence="8" id="KW-0443">Lipid metabolism</keyword>
<evidence type="ECO:0000256" key="3">
    <source>
        <dbReference type="ARBA" id="ARBA00009587"/>
    </source>
</evidence>
<comment type="pathway">
    <text evidence="2">Lipid metabolism.</text>
</comment>
<dbReference type="InterPro" id="IPR009721">
    <property type="entry name" value="O-acyltransferase_WSD1_C"/>
</dbReference>
<evidence type="ECO:0000256" key="7">
    <source>
        <dbReference type="ARBA" id="ARBA00022798"/>
    </source>
</evidence>
<evidence type="ECO:0000256" key="6">
    <source>
        <dbReference type="ARBA" id="ARBA00022679"/>
    </source>
</evidence>
<keyword evidence="5" id="KW-0444">Lipid biosynthesis</keyword>
<dbReference type="InterPro" id="IPR004255">
    <property type="entry name" value="O-acyltransferase_WSD1_N"/>
</dbReference>
<gene>
    <name evidence="14" type="ORF">AB8998_24545</name>
</gene>
<evidence type="ECO:0000259" key="12">
    <source>
        <dbReference type="Pfam" id="PF03007"/>
    </source>
</evidence>
<protein>
    <recommendedName>
        <fullName evidence="4">diacylglycerol O-acyltransferase</fullName>
        <ecNumber evidence="4">2.3.1.20</ecNumber>
    </recommendedName>
</protein>
<dbReference type="PANTHER" id="PTHR31650">
    <property type="entry name" value="O-ACYLTRANSFERASE (WSD1-LIKE) FAMILY PROTEIN"/>
    <property type="match status" value="1"/>
</dbReference>
<comment type="pathway">
    <text evidence="1">Glycerolipid metabolism; triacylglycerol biosynthesis.</text>
</comment>
<feature type="region of interest" description="Disordered" evidence="11">
    <location>
        <begin position="425"/>
        <end position="457"/>
    </location>
</feature>
<evidence type="ECO:0000256" key="1">
    <source>
        <dbReference type="ARBA" id="ARBA00004771"/>
    </source>
</evidence>
<dbReference type="EMBL" id="JBGEDP010000001">
    <property type="protein sequence ID" value="MEY8017907.1"/>
    <property type="molecule type" value="Genomic_DNA"/>
</dbReference>
<organism evidence="14 15">
    <name type="scientific">Mycobacterium servetii</name>
    <dbReference type="NCBI Taxonomy" id="3237418"/>
    <lineage>
        <taxon>Bacteria</taxon>
        <taxon>Bacillati</taxon>
        <taxon>Actinomycetota</taxon>
        <taxon>Actinomycetes</taxon>
        <taxon>Mycobacteriales</taxon>
        <taxon>Mycobacteriaceae</taxon>
        <taxon>Mycobacterium</taxon>
    </lineage>
</organism>
<keyword evidence="7" id="KW-0319">Glycerol metabolism</keyword>
<feature type="domain" description="O-acyltransferase WSD1-like N-terminal" evidence="12">
    <location>
        <begin position="39"/>
        <end position="198"/>
    </location>
</feature>
<evidence type="ECO:0000256" key="9">
    <source>
        <dbReference type="ARBA" id="ARBA00023315"/>
    </source>
</evidence>
<evidence type="ECO:0000259" key="13">
    <source>
        <dbReference type="Pfam" id="PF06974"/>
    </source>
</evidence>
<keyword evidence="9" id="KW-0012">Acyltransferase</keyword>
<dbReference type="Pfam" id="PF03007">
    <property type="entry name" value="WS_DGAT_cat"/>
    <property type="match status" value="1"/>
</dbReference>
<evidence type="ECO:0000256" key="4">
    <source>
        <dbReference type="ARBA" id="ARBA00013244"/>
    </source>
</evidence>
<dbReference type="RefSeq" id="WP_369740293.1">
    <property type="nucleotide sequence ID" value="NZ_JBGEDP010000001.1"/>
</dbReference>
<accession>A0ABV4C7P5</accession>